<proteinExistence type="predicted"/>
<dbReference type="Pfam" id="PF23343">
    <property type="entry name" value="REP_ORF2-G2P"/>
    <property type="match status" value="1"/>
</dbReference>
<organism evidence="2">
    <name type="scientific">Peromfec virus RodF8_21</name>
    <dbReference type="NCBI Taxonomy" id="2929363"/>
    <lineage>
        <taxon>Viruses</taxon>
        <taxon>Monodnaviria</taxon>
        <taxon>Sangervirae</taxon>
        <taxon>Phixviricota</taxon>
        <taxon>Malgrandaviricetes</taxon>
        <taxon>Petitvirales</taxon>
        <taxon>Microviridae</taxon>
    </lineage>
</organism>
<dbReference type="InterPro" id="IPR056906">
    <property type="entry name" value="ORF2/G2P_dom"/>
</dbReference>
<feature type="domain" description="Replication-associated protein ORF2/G2P" evidence="1">
    <location>
        <begin position="112"/>
        <end position="239"/>
    </location>
</feature>
<evidence type="ECO:0000259" key="1">
    <source>
        <dbReference type="Pfam" id="PF23343"/>
    </source>
</evidence>
<accession>A0A976R8T4</accession>
<protein>
    <submittedName>
        <fullName evidence="2">Replication initiator protein</fullName>
    </submittedName>
</protein>
<reference evidence="2" key="1">
    <citation type="submission" date="2022-02" db="EMBL/GenBank/DDBJ databases">
        <title>Towards deciphering the DNA virus diversity associated with rodent species in the families Cricetidae and Heteromyidae.</title>
        <authorList>
            <person name="Lund M."/>
            <person name="Larsen B.B."/>
            <person name="Gryseels S."/>
            <person name="Kraberger S."/>
            <person name="Rowsey D.M."/>
            <person name="Steger L."/>
            <person name="Yule K.M."/>
            <person name="Upham N.S."/>
            <person name="Worobey M."/>
            <person name="Van Doorslaer K."/>
            <person name="Varsani A."/>
        </authorList>
    </citation>
    <scope>NUCLEOTIDE SEQUENCE</scope>
    <source>
        <strain evidence="2">NeonRodF8_21</strain>
    </source>
</reference>
<evidence type="ECO:0000313" key="2">
    <source>
        <dbReference type="EMBL" id="UPW41683.1"/>
    </source>
</evidence>
<dbReference type="EMBL" id="OM869648">
    <property type="protein sequence ID" value="UPW41683.1"/>
    <property type="molecule type" value="Genomic_DNA"/>
</dbReference>
<name>A0A976R8T4_9VIRU</name>
<sequence>MCLNPILLINPTAKRLWDFRTFAYFNGSRNKLESFSFNQYTALCGIYENGSKITDPEKIDYVVSNCYISVSSTRVNCFISADCGRCSHCKDNRRREYQARALFEASDSSQLVFFTLTYSNRFLPESGLFKPHMQQFLKLFRETLAYKYSKRFGVSLADARAATFFRCFYCGEYGVDPRYTQRPHYHGLLFFQHHLTDKDFLFVRRIFRKCWKYGKRYDFQNVYNPVASAKYICKYITKQDFQDVPEGKTPCFVQGPTQCGLGSFKLENHIEDILHSTNNCVYVRIGGRSIKTRIPRFLLSKIFPTFSRSFRTESKSVYGAHLVDIFFDLDMIRSELLVRKEIDPFCSFDVSEHDYILRSFDWIRQGFNKLRSDDYERLVIRGFDPVAYFASFSTDDLRDSYLHALYWLLDFLPSPDDFEKLFFPKLQWQNNLNFPSLSYSERLQLNDNICLNNVNYVRDRMLGDEYCLFLHHD</sequence>